<dbReference type="GO" id="GO:0032259">
    <property type="term" value="P:methylation"/>
    <property type="evidence" value="ECO:0007669"/>
    <property type="project" value="UniProtKB-KW"/>
</dbReference>
<evidence type="ECO:0000256" key="1">
    <source>
        <dbReference type="ARBA" id="ARBA00008361"/>
    </source>
</evidence>
<protein>
    <submittedName>
        <fullName evidence="5">Class I SAM-dependent methyltransferase</fullName>
    </submittedName>
</protein>
<dbReference type="InterPro" id="IPR029063">
    <property type="entry name" value="SAM-dependent_MTases_sf"/>
</dbReference>
<dbReference type="Gene3D" id="3.40.50.150">
    <property type="entry name" value="Vaccinia Virus protein VP39"/>
    <property type="match status" value="1"/>
</dbReference>
<dbReference type="InterPro" id="IPR051052">
    <property type="entry name" value="Diverse_substrate_MTase"/>
</dbReference>
<dbReference type="GO" id="GO:0008757">
    <property type="term" value="F:S-adenosylmethionine-dependent methyltransferase activity"/>
    <property type="evidence" value="ECO:0007669"/>
    <property type="project" value="InterPro"/>
</dbReference>
<dbReference type="PANTHER" id="PTHR44942">
    <property type="entry name" value="METHYLTRANSF_11 DOMAIN-CONTAINING PROTEIN"/>
    <property type="match status" value="1"/>
</dbReference>
<keyword evidence="2 5" id="KW-0489">Methyltransferase</keyword>
<dbReference type="InterPro" id="IPR013216">
    <property type="entry name" value="Methyltransf_11"/>
</dbReference>
<dbReference type="EMBL" id="VBOS01000294">
    <property type="protein sequence ID" value="TMQ53649.1"/>
    <property type="molecule type" value="Genomic_DNA"/>
</dbReference>
<dbReference type="SUPFAM" id="SSF53335">
    <property type="entry name" value="S-adenosyl-L-methionine-dependent methyltransferases"/>
    <property type="match status" value="1"/>
</dbReference>
<evidence type="ECO:0000256" key="2">
    <source>
        <dbReference type="ARBA" id="ARBA00022603"/>
    </source>
</evidence>
<dbReference type="PANTHER" id="PTHR44942:SF4">
    <property type="entry name" value="METHYLTRANSFERASE TYPE 11 DOMAIN-CONTAINING PROTEIN"/>
    <property type="match status" value="1"/>
</dbReference>
<organism evidence="5 6">
    <name type="scientific">Eiseniibacteriota bacterium</name>
    <dbReference type="NCBI Taxonomy" id="2212470"/>
    <lineage>
        <taxon>Bacteria</taxon>
        <taxon>Candidatus Eiseniibacteriota</taxon>
    </lineage>
</organism>
<evidence type="ECO:0000256" key="3">
    <source>
        <dbReference type="ARBA" id="ARBA00022679"/>
    </source>
</evidence>
<comment type="caution">
    <text evidence="5">The sequence shown here is derived from an EMBL/GenBank/DDBJ whole genome shotgun (WGS) entry which is preliminary data.</text>
</comment>
<comment type="similarity">
    <text evidence="1">Belongs to the methyltransferase superfamily.</text>
</comment>
<dbReference type="CDD" id="cd02440">
    <property type="entry name" value="AdoMet_MTases"/>
    <property type="match status" value="1"/>
</dbReference>
<evidence type="ECO:0000313" key="6">
    <source>
        <dbReference type="Proteomes" id="UP000317716"/>
    </source>
</evidence>
<keyword evidence="3 5" id="KW-0808">Transferase</keyword>
<proteinExistence type="inferred from homology"/>
<reference evidence="5 6" key="1">
    <citation type="journal article" date="2019" name="Nat. Microbiol.">
        <title>Mediterranean grassland soil C-N compound turnover is dependent on rainfall and depth, and is mediated by genomically divergent microorganisms.</title>
        <authorList>
            <person name="Diamond S."/>
            <person name="Andeer P.F."/>
            <person name="Li Z."/>
            <person name="Crits-Christoph A."/>
            <person name="Burstein D."/>
            <person name="Anantharaman K."/>
            <person name="Lane K.R."/>
            <person name="Thomas B.C."/>
            <person name="Pan C."/>
            <person name="Northen T.R."/>
            <person name="Banfield J.F."/>
        </authorList>
    </citation>
    <scope>NUCLEOTIDE SEQUENCE [LARGE SCALE GENOMIC DNA]</scope>
    <source>
        <strain evidence="5">WS_2</strain>
    </source>
</reference>
<dbReference type="Pfam" id="PF08241">
    <property type="entry name" value="Methyltransf_11"/>
    <property type="match status" value="1"/>
</dbReference>
<evidence type="ECO:0000259" key="4">
    <source>
        <dbReference type="Pfam" id="PF08241"/>
    </source>
</evidence>
<sequence length="257" mass="27777">MSPGPQTGFGDLNPTGRFSDRAEDYRRYRPDYPAAALNAILEGLGDPAELEAADVGAGTGIASRQLAAHGVRVLAVEPNAEMRAAAIPHPGIEWRAGTAEATGLDSGIVGLVLCAQAFHWFRAQQALAEFSRILRPGGRLALMWNSRDRADPLTRAYVQAIHAVNGEHPVEQMAFEPASIAAGGLFGAPRETLYPHAQTLDREGLMGRATSASYVPRAGEPLARLQALLGVLWERQHDSKGMVVMRYVTKVYLAERR</sequence>
<name>A0A538SQK0_UNCEI</name>
<gene>
    <name evidence="5" type="ORF">E6K72_08265</name>
</gene>
<accession>A0A538SQK0</accession>
<evidence type="ECO:0000313" key="5">
    <source>
        <dbReference type="EMBL" id="TMQ53649.1"/>
    </source>
</evidence>
<dbReference type="Proteomes" id="UP000317716">
    <property type="component" value="Unassembled WGS sequence"/>
</dbReference>
<feature type="domain" description="Methyltransferase type 11" evidence="4">
    <location>
        <begin position="54"/>
        <end position="141"/>
    </location>
</feature>
<dbReference type="AlphaFoldDB" id="A0A538SQK0"/>